<organism evidence="2 3">
    <name type="scientific">Oceanirhabdus seepicola</name>
    <dbReference type="NCBI Taxonomy" id="2828781"/>
    <lineage>
        <taxon>Bacteria</taxon>
        <taxon>Bacillati</taxon>
        <taxon>Bacillota</taxon>
        <taxon>Clostridia</taxon>
        <taxon>Eubacteriales</taxon>
        <taxon>Clostridiaceae</taxon>
        <taxon>Oceanirhabdus</taxon>
    </lineage>
</organism>
<dbReference type="Gene3D" id="3.40.50.300">
    <property type="entry name" value="P-loop containing nucleotide triphosphate hydrolases"/>
    <property type="match status" value="1"/>
</dbReference>
<dbReference type="Pfam" id="PF04851">
    <property type="entry name" value="ResIII"/>
    <property type="match status" value="1"/>
</dbReference>
<dbReference type="AlphaFoldDB" id="A0A9J6NXS7"/>
<dbReference type="EMBL" id="JAGSOJ010000001">
    <property type="protein sequence ID" value="MCM1988860.1"/>
    <property type="molecule type" value="Genomic_DNA"/>
</dbReference>
<dbReference type="Proteomes" id="UP001056429">
    <property type="component" value="Unassembled WGS sequence"/>
</dbReference>
<proteinExistence type="predicted"/>
<keyword evidence="3" id="KW-1185">Reference proteome</keyword>
<dbReference type="GO" id="GO:0005524">
    <property type="term" value="F:ATP binding"/>
    <property type="evidence" value="ECO:0007669"/>
    <property type="project" value="InterPro"/>
</dbReference>
<reference evidence="2" key="2">
    <citation type="submission" date="2021-04" db="EMBL/GenBank/DDBJ databases">
        <authorList>
            <person name="Dong X."/>
        </authorList>
    </citation>
    <scope>NUCLEOTIDE SEQUENCE</scope>
    <source>
        <strain evidence="2">ZWT</strain>
    </source>
</reference>
<evidence type="ECO:0000313" key="3">
    <source>
        <dbReference type="Proteomes" id="UP001056429"/>
    </source>
</evidence>
<comment type="caution">
    <text evidence="2">The sequence shown here is derived from an EMBL/GenBank/DDBJ whole genome shotgun (WGS) entry which is preliminary data.</text>
</comment>
<reference evidence="2" key="1">
    <citation type="journal article" date="2021" name="mSystems">
        <title>Bacteria and Archaea Synergistically Convert Glycine Betaine to Biogenic Methane in the Formosa Cold Seep of the South China Sea.</title>
        <authorList>
            <person name="Li L."/>
            <person name="Zhang W."/>
            <person name="Zhang S."/>
            <person name="Song L."/>
            <person name="Sun Q."/>
            <person name="Zhang H."/>
            <person name="Xiang H."/>
            <person name="Dong X."/>
        </authorList>
    </citation>
    <scope>NUCLEOTIDE SEQUENCE</scope>
    <source>
        <strain evidence="2">ZWT</strain>
    </source>
</reference>
<evidence type="ECO:0000259" key="1">
    <source>
        <dbReference type="Pfam" id="PF04851"/>
    </source>
</evidence>
<sequence>MDILKQAENTFKLVYPDKETCIFNGDSKAVKGDMVFASVQTLWKKEYLNDEYFSKDHFDYLVIDGAVIIGLN</sequence>
<evidence type="ECO:0000313" key="2">
    <source>
        <dbReference type="EMBL" id="MCM1988860.1"/>
    </source>
</evidence>
<dbReference type="GO" id="GO:0003677">
    <property type="term" value="F:DNA binding"/>
    <property type="evidence" value="ECO:0007669"/>
    <property type="project" value="InterPro"/>
</dbReference>
<dbReference type="InterPro" id="IPR006935">
    <property type="entry name" value="Helicase/UvrB_N"/>
</dbReference>
<dbReference type="GO" id="GO:0016787">
    <property type="term" value="F:hydrolase activity"/>
    <property type="evidence" value="ECO:0007669"/>
    <property type="project" value="InterPro"/>
</dbReference>
<accession>A0A9J6NXS7</accession>
<dbReference type="InterPro" id="IPR027417">
    <property type="entry name" value="P-loop_NTPase"/>
</dbReference>
<name>A0A9J6NXS7_9CLOT</name>
<protein>
    <recommendedName>
        <fullName evidence="1">Helicase/UvrB N-terminal domain-containing protein</fullName>
    </recommendedName>
</protein>
<gene>
    <name evidence="2" type="ORF">KDK92_03835</name>
</gene>
<feature type="domain" description="Helicase/UvrB N-terminal" evidence="1">
    <location>
        <begin position="2"/>
        <end position="64"/>
    </location>
</feature>